<organism evidence="5">
    <name type="scientific">uncultured Sporomusa sp</name>
    <dbReference type="NCBI Taxonomy" id="307249"/>
    <lineage>
        <taxon>Bacteria</taxon>
        <taxon>Bacillati</taxon>
        <taxon>Bacillota</taxon>
        <taxon>Negativicutes</taxon>
        <taxon>Selenomonadales</taxon>
        <taxon>Sporomusaceae</taxon>
        <taxon>Sporomusa</taxon>
        <taxon>environmental samples</taxon>
    </lineage>
</organism>
<evidence type="ECO:0000256" key="2">
    <source>
        <dbReference type="ARBA" id="ARBA00024446"/>
    </source>
</evidence>
<dbReference type="InterPro" id="IPR044872">
    <property type="entry name" value="CcmK/CsoS1_BMC"/>
</dbReference>
<dbReference type="InterPro" id="IPR050575">
    <property type="entry name" value="BMC_shell"/>
</dbReference>
<protein>
    <submittedName>
        <fullName evidence="5">Microcompartments protein</fullName>
    </submittedName>
</protein>
<gene>
    <name evidence="5" type="ORF">KL86SPO_31295</name>
</gene>
<reference evidence="5" key="1">
    <citation type="submission" date="2016-08" db="EMBL/GenBank/DDBJ databases">
        <authorList>
            <person name="Seilhamer J.J."/>
        </authorList>
    </citation>
    <scope>NUCLEOTIDE SEQUENCE</scope>
    <source>
        <strain evidence="5">86</strain>
    </source>
</reference>
<name>A0A212LUD7_9FIRM</name>
<dbReference type="RefSeq" id="WP_288184229.1">
    <property type="nucleotide sequence ID" value="NZ_LT608335.1"/>
</dbReference>
<dbReference type="InterPro" id="IPR000249">
    <property type="entry name" value="BMC_dom"/>
</dbReference>
<dbReference type="SUPFAM" id="SSF143414">
    <property type="entry name" value="CcmK-like"/>
    <property type="match status" value="2"/>
</dbReference>
<dbReference type="PANTHER" id="PTHR33941:SF11">
    <property type="entry name" value="BACTERIAL MICROCOMPARTMENT SHELL PROTEIN PDUJ"/>
    <property type="match status" value="1"/>
</dbReference>
<evidence type="ECO:0000256" key="3">
    <source>
        <dbReference type="PROSITE-ProRule" id="PRU01278"/>
    </source>
</evidence>
<feature type="domain" description="BMC" evidence="4">
    <location>
        <begin position="97"/>
        <end position="183"/>
    </location>
</feature>
<dbReference type="SMART" id="SM00877">
    <property type="entry name" value="BMC"/>
    <property type="match status" value="2"/>
</dbReference>
<dbReference type="EMBL" id="FMJE01000003">
    <property type="protein sequence ID" value="SCM81116.1"/>
    <property type="molecule type" value="Genomic_DNA"/>
</dbReference>
<dbReference type="Pfam" id="PF00936">
    <property type="entry name" value="BMC"/>
    <property type="match status" value="2"/>
</dbReference>
<accession>A0A212LUD7</accession>
<feature type="domain" description="BMC" evidence="4">
    <location>
        <begin position="4"/>
        <end position="87"/>
    </location>
</feature>
<dbReference type="GO" id="GO:0031469">
    <property type="term" value="C:bacterial microcompartment"/>
    <property type="evidence" value="ECO:0007669"/>
    <property type="project" value="UniProtKB-SubCell"/>
</dbReference>
<dbReference type="InterPro" id="IPR011238">
    <property type="entry name" value="Micro_shell_prot_PduT"/>
</dbReference>
<keyword evidence="2" id="KW-1283">Bacterial microcompartment</keyword>
<evidence type="ECO:0000256" key="1">
    <source>
        <dbReference type="ARBA" id="ARBA00024322"/>
    </source>
</evidence>
<sequence length="183" mass="18539">MKQAIGLLELTNITKGILVADTMLKAANVELLLSQPLCPGKYVVMVGGDVGAVQSAVRSGKSAGGAENVVDEFVLANIHPDVFQALSGCTEVKQIKSLGVIESYSVASAIVAADTAAKAAAVQLLEVRLARGMGGKAVVSVTGEIGAVTAAVRAGSNAIAHTGFLVDQLVIAAPHPGLHQALF</sequence>
<dbReference type="PROSITE" id="PS51930">
    <property type="entry name" value="BMC_2"/>
    <property type="match status" value="2"/>
</dbReference>
<dbReference type="InterPro" id="IPR037233">
    <property type="entry name" value="CcmK-like_sf"/>
</dbReference>
<dbReference type="AlphaFoldDB" id="A0A212LUD7"/>
<dbReference type="Gene3D" id="3.30.70.1710">
    <property type="match status" value="2"/>
</dbReference>
<proteinExistence type="inferred from homology"/>
<dbReference type="CDD" id="cd07053">
    <property type="entry name" value="BMC_PduT_repeat1"/>
    <property type="match status" value="1"/>
</dbReference>
<comment type="subcellular location">
    <subcellularLocation>
        <location evidence="1">Bacterial microcompartment</location>
    </subcellularLocation>
</comment>
<dbReference type="CDD" id="cd07054">
    <property type="entry name" value="BMC_PduT_repeat2"/>
    <property type="match status" value="1"/>
</dbReference>
<evidence type="ECO:0000259" key="4">
    <source>
        <dbReference type="PROSITE" id="PS51930"/>
    </source>
</evidence>
<dbReference type="PANTHER" id="PTHR33941">
    <property type="entry name" value="PROPANEDIOL UTILIZATION PROTEIN PDUA"/>
    <property type="match status" value="1"/>
</dbReference>
<dbReference type="PIRSF" id="PIRSF034834">
    <property type="entry name" value="PduT"/>
    <property type="match status" value="1"/>
</dbReference>
<comment type="similarity">
    <text evidence="3">Belongs to the bacterial microcompartments protein family.</text>
</comment>
<evidence type="ECO:0000313" key="5">
    <source>
        <dbReference type="EMBL" id="SCM81116.1"/>
    </source>
</evidence>